<keyword evidence="7 8" id="KW-0501">Molybdenum cofactor biosynthesis</keyword>
<evidence type="ECO:0000256" key="1">
    <source>
        <dbReference type="ARBA" id="ARBA00022490"/>
    </source>
</evidence>
<feature type="binding site" evidence="8">
    <location>
        <begin position="9"/>
        <end position="11"/>
    </location>
    <ligand>
        <name>GTP</name>
        <dbReference type="ChEBI" id="CHEBI:37565"/>
    </ligand>
</feature>
<keyword evidence="2 8" id="KW-0808">Transferase</keyword>
<keyword evidence="6 8" id="KW-0342">GTP-binding</keyword>
<keyword evidence="5 8" id="KW-0460">Magnesium</keyword>
<evidence type="ECO:0000256" key="7">
    <source>
        <dbReference type="ARBA" id="ARBA00023150"/>
    </source>
</evidence>
<comment type="subcellular location">
    <subcellularLocation>
        <location evidence="8">Cytoplasm</location>
    </subcellularLocation>
</comment>
<evidence type="ECO:0000256" key="5">
    <source>
        <dbReference type="ARBA" id="ARBA00022842"/>
    </source>
</evidence>
<gene>
    <name evidence="8 10" type="primary">mobA</name>
    <name evidence="10" type="ORF">PAF17_06685</name>
</gene>
<evidence type="ECO:0000256" key="3">
    <source>
        <dbReference type="ARBA" id="ARBA00022723"/>
    </source>
</evidence>
<comment type="function">
    <text evidence="8">Transfers a GMP moiety from GTP to Mo-molybdopterin (Mo-MPT) cofactor (Moco or molybdenum cofactor) to form Mo-molybdopterin guanine dinucleotide (Mo-MGD) cofactor.</text>
</comment>
<name>A0ABT4ZCV6_9RHOB</name>
<comment type="subunit">
    <text evidence="8">Monomer.</text>
</comment>
<evidence type="ECO:0000259" key="9">
    <source>
        <dbReference type="Pfam" id="PF12804"/>
    </source>
</evidence>
<evidence type="ECO:0000256" key="2">
    <source>
        <dbReference type="ARBA" id="ARBA00022679"/>
    </source>
</evidence>
<feature type="binding site" evidence="8">
    <location>
        <position position="101"/>
    </location>
    <ligand>
        <name>Mg(2+)</name>
        <dbReference type="ChEBI" id="CHEBI:18420"/>
    </ligand>
</feature>
<feature type="binding site" evidence="8">
    <location>
        <position position="101"/>
    </location>
    <ligand>
        <name>GTP</name>
        <dbReference type="ChEBI" id="CHEBI:37565"/>
    </ligand>
</feature>
<keyword evidence="1 8" id="KW-0963">Cytoplasm</keyword>
<dbReference type="HAMAP" id="MF_00316">
    <property type="entry name" value="MobA"/>
    <property type="match status" value="1"/>
</dbReference>
<comment type="catalytic activity">
    <reaction evidence="8">
        <text>Mo-molybdopterin + GTP + H(+) = Mo-molybdopterin guanine dinucleotide + diphosphate</text>
        <dbReference type="Rhea" id="RHEA:34243"/>
        <dbReference type="ChEBI" id="CHEBI:15378"/>
        <dbReference type="ChEBI" id="CHEBI:33019"/>
        <dbReference type="ChEBI" id="CHEBI:37565"/>
        <dbReference type="ChEBI" id="CHEBI:71302"/>
        <dbReference type="ChEBI" id="CHEBI:71310"/>
        <dbReference type="EC" id="2.7.7.77"/>
    </reaction>
</comment>
<comment type="similarity">
    <text evidence="8">Belongs to the MobA family.</text>
</comment>
<dbReference type="PANTHER" id="PTHR19136:SF81">
    <property type="entry name" value="MOLYBDENUM COFACTOR GUANYLYLTRANSFERASE"/>
    <property type="match status" value="1"/>
</dbReference>
<comment type="caution">
    <text evidence="10">The sequence shown here is derived from an EMBL/GenBank/DDBJ whole genome shotgun (WGS) entry which is preliminary data.</text>
</comment>
<dbReference type="SUPFAM" id="SSF53448">
    <property type="entry name" value="Nucleotide-diphospho-sugar transferases"/>
    <property type="match status" value="1"/>
</dbReference>
<comment type="domain">
    <text evidence="8">The N-terminal domain determines nucleotide recognition and specific binding, while the C-terminal domain determines the specific binding to the target protein.</text>
</comment>
<dbReference type="Gene3D" id="3.90.550.10">
    <property type="entry name" value="Spore Coat Polysaccharide Biosynthesis Protein SpsA, Chain A"/>
    <property type="match status" value="1"/>
</dbReference>
<reference evidence="10" key="1">
    <citation type="submission" date="2022-12" db="EMBL/GenBank/DDBJ databases">
        <title>Paracoccus onchidii sp. nov., isolated from a marine invertebrate from the South China Sea.</title>
        <authorList>
            <person name="Xu S."/>
            <person name="Liu Z."/>
            <person name="Xu Y."/>
        </authorList>
    </citation>
    <scope>NUCLEOTIDE SEQUENCE</scope>
    <source>
        <strain evidence="10">Z330</strain>
    </source>
</reference>
<dbReference type="RefSeq" id="WP_271888319.1">
    <property type="nucleotide sequence ID" value="NZ_JAQBIE010000007.1"/>
</dbReference>
<dbReference type="InterPro" id="IPR025877">
    <property type="entry name" value="MobA-like_NTP_Trfase"/>
</dbReference>
<feature type="domain" description="MobA-like NTP transferase" evidence="9">
    <location>
        <begin position="6"/>
        <end position="167"/>
    </location>
</feature>
<dbReference type="EC" id="2.7.7.77" evidence="8"/>
<sequence length="206" mass="22099">MTRFPAIILAGGRSSRMGGGDKGLLALNGKPIIGHVIDRLARQCQPLLLSANGDPQHWARFGLPILPDDLPDRPGPLAGILAGLDWAAGQGHDAIVSAAADTPFLPDDLVARLATGRGPEGLALAATRTRQGLVNEHPTFGLWPVSIRARLRARLMQGQRRVRDLARVHGATLVIWDESAGYPFFNINTPDDLHQARAHAQGFDCP</sequence>
<comment type="caution">
    <text evidence="8">Lacks conserved residue(s) required for the propagation of feature annotation.</text>
</comment>
<evidence type="ECO:0000313" key="11">
    <source>
        <dbReference type="Proteomes" id="UP001165641"/>
    </source>
</evidence>
<organism evidence="10 11">
    <name type="scientific">Paracoccus onchidii</name>
    <dbReference type="NCBI Taxonomy" id="3017813"/>
    <lineage>
        <taxon>Bacteria</taxon>
        <taxon>Pseudomonadati</taxon>
        <taxon>Pseudomonadota</taxon>
        <taxon>Alphaproteobacteria</taxon>
        <taxon>Rhodobacterales</taxon>
        <taxon>Paracoccaceae</taxon>
        <taxon>Paracoccus</taxon>
    </lineage>
</organism>
<dbReference type="EMBL" id="JAQBIE010000007">
    <property type="protein sequence ID" value="MDB6177193.1"/>
    <property type="molecule type" value="Genomic_DNA"/>
</dbReference>
<evidence type="ECO:0000256" key="4">
    <source>
        <dbReference type="ARBA" id="ARBA00022741"/>
    </source>
</evidence>
<dbReference type="NCBIfam" id="TIGR02665">
    <property type="entry name" value="molyb_mobA"/>
    <property type="match status" value="1"/>
</dbReference>
<keyword evidence="4 8" id="KW-0547">Nucleotide-binding</keyword>
<feature type="binding site" evidence="8">
    <location>
        <position position="22"/>
    </location>
    <ligand>
        <name>GTP</name>
        <dbReference type="ChEBI" id="CHEBI:37565"/>
    </ligand>
</feature>
<dbReference type="GO" id="GO:0061603">
    <property type="term" value="F:molybdenum cofactor guanylyltransferase activity"/>
    <property type="evidence" value="ECO:0007669"/>
    <property type="project" value="UniProtKB-EC"/>
</dbReference>
<dbReference type="PANTHER" id="PTHR19136">
    <property type="entry name" value="MOLYBDENUM COFACTOR GUANYLYLTRANSFERASE"/>
    <property type="match status" value="1"/>
</dbReference>
<keyword evidence="3 8" id="KW-0479">Metal-binding</keyword>
<dbReference type="Proteomes" id="UP001165641">
    <property type="component" value="Unassembled WGS sequence"/>
</dbReference>
<evidence type="ECO:0000313" key="10">
    <source>
        <dbReference type="EMBL" id="MDB6177193.1"/>
    </source>
</evidence>
<evidence type="ECO:0000256" key="8">
    <source>
        <dbReference type="HAMAP-Rule" id="MF_00316"/>
    </source>
</evidence>
<dbReference type="Pfam" id="PF12804">
    <property type="entry name" value="NTP_transf_3"/>
    <property type="match status" value="1"/>
</dbReference>
<dbReference type="InterPro" id="IPR029044">
    <property type="entry name" value="Nucleotide-diphossugar_trans"/>
</dbReference>
<comment type="cofactor">
    <cofactor evidence="8">
        <name>Mg(2+)</name>
        <dbReference type="ChEBI" id="CHEBI:18420"/>
    </cofactor>
</comment>
<keyword evidence="11" id="KW-1185">Reference proteome</keyword>
<keyword evidence="10" id="KW-0548">Nucleotidyltransferase</keyword>
<proteinExistence type="inferred from homology"/>
<dbReference type="InterPro" id="IPR013482">
    <property type="entry name" value="Molybde_CF_guanTrfase"/>
</dbReference>
<protein>
    <recommendedName>
        <fullName evidence="8">Molybdenum cofactor guanylyltransferase</fullName>
        <shortName evidence="8">MoCo guanylyltransferase</shortName>
        <ecNumber evidence="8">2.7.7.77</ecNumber>
    </recommendedName>
    <alternativeName>
        <fullName evidence="8">GTP:molybdopterin guanylyltransferase</fullName>
    </alternativeName>
    <alternativeName>
        <fullName evidence="8">Mo-MPT guanylyltransferase</fullName>
    </alternativeName>
    <alternativeName>
        <fullName evidence="8">Molybdopterin guanylyltransferase</fullName>
    </alternativeName>
    <alternativeName>
        <fullName evidence="8">Molybdopterin-guanine dinucleotide synthase</fullName>
        <shortName evidence="8">MGD synthase</shortName>
    </alternativeName>
</protein>
<feature type="binding site" evidence="8">
    <location>
        <position position="68"/>
    </location>
    <ligand>
        <name>GTP</name>
        <dbReference type="ChEBI" id="CHEBI:37565"/>
    </ligand>
</feature>
<evidence type="ECO:0000256" key="6">
    <source>
        <dbReference type="ARBA" id="ARBA00023134"/>
    </source>
</evidence>
<accession>A0ABT4ZCV6</accession>
<dbReference type="CDD" id="cd02503">
    <property type="entry name" value="MobA"/>
    <property type="match status" value="1"/>
</dbReference>